<name>A0AAF0ES86_9BASI</name>
<dbReference type="InterPro" id="IPR006353">
    <property type="entry name" value="HAD-SF_hydro_IIA_CECR5"/>
</dbReference>
<dbReference type="InterPro" id="IPR036412">
    <property type="entry name" value="HAD-like_sf"/>
</dbReference>
<dbReference type="EMBL" id="CP119877">
    <property type="protein sequence ID" value="WFD34104.1"/>
    <property type="molecule type" value="Genomic_DNA"/>
</dbReference>
<keyword evidence="2" id="KW-1185">Reference proteome</keyword>
<accession>A0AAF0ES86</accession>
<dbReference type="GO" id="GO:0005739">
    <property type="term" value="C:mitochondrion"/>
    <property type="evidence" value="ECO:0007669"/>
    <property type="project" value="TreeGrafter"/>
</dbReference>
<reference evidence="1" key="1">
    <citation type="submission" date="2023-03" db="EMBL/GenBank/DDBJ databases">
        <title>Mating type loci evolution in Malassezia.</title>
        <authorList>
            <person name="Coelho M.A."/>
        </authorList>
    </citation>
    <scope>NUCLEOTIDE SEQUENCE</scope>
    <source>
        <strain evidence="1">CBS 11721</strain>
    </source>
</reference>
<dbReference type="InterPro" id="IPR006357">
    <property type="entry name" value="HAD-SF_hydro_IIA"/>
</dbReference>
<dbReference type="SUPFAM" id="SSF56784">
    <property type="entry name" value="HAD-like"/>
    <property type="match status" value="1"/>
</dbReference>
<dbReference type="PANTHER" id="PTHR14269:SF4">
    <property type="entry name" value="CAT EYE SYNDROME CRITICAL REGION PROTEIN 5"/>
    <property type="match status" value="1"/>
</dbReference>
<sequence length="356" mass="39362">MLSIRAALSRASVPRAFSRPLSTAVKPIAIAFDIDGVLKHGEHVLPEAHRAIQMLEGKNPWNRRVPYIFVTNGGGQSEDVRAQRLSKDLGVTVDPRQVVLSHTVMQSLVGSYGDKPVLMLGGPDLPPGSSRAVLEGYGFKHVYTAHDLHAYAPPSWPYADPKPEQEAALRRVDFSQVNFAAILVFHDSREWGRDIQLAVDILRSRDGIFGTVLTNEELKQRPPIPVFFSHADLLWGNEHNVARLGQRAFRIALEAVFNRVTDNAPFEAITFGKPENVTYEYAAGLLKNFAGSDPTVWMIGDNPASDIHGANDYGWSSALVRTGVFRDVEGPPAHKPTFIADNVEQAISEILKREWS</sequence>
<dbReference type="NCBIfam" id="TIGR01460">
    <property type="entry name" value="HAD-SF-IIA"/>
    <property type="match status" value="1"/>
</dbReference>
<dbReference type="GO" id="GO:0046474">
    <property type="term" value="P:glycerophospholipid biosynthetic process"/>
    <property type="evidence" value="ECO:0007669"/>
    <property type="project" value="TreeGrafter"/>
</dbReference>
<dbReference type="InterPro" id="IPR023214">
    <property type="entry name" value="HAD_sf"/>
</dbReference>
<dbReference type="Gene3D" id="3.40.50.1000">
    <property type="entry name" value="HAD superfamily/HAD-like"/>
    <property type="match status" value="2"/>
</dbReference>
<dbReference type="NCBIfam" id="TIGR01456">
    <property type="entry name" value="CECR5"/>
    <property type="match status" value="1"/>
</dbReference>
<dbReference type="InterPro" id="IPR050324">
    <property type="entry name" value="CDP-alcohol_PTase-I"/>
</dbReference>
<gene>
    <name evidence="1" type="ORF">MCUN1_000936</name>
</gene>
<organism evidence="1 2">
    <name type="scientific">Malassezia cuniculi</name>
    <dbReference type="NCBI Taxonomy" id="948313"/>
    <lineage>
        <taxon>Eukaryota</taxon>
        <taxon>Fungi</taxon>
        <taxon>Dikarya</taxon>
        <taxon>Basidiomycota</taxon>
        <taxon>Ustilaginomycotina</taxon>
        <taxon>Malasseziomycetes</taxon>
        <taxon>Malasseziales</taxon>
        <taxon>Malasseziaceae</taxon>
        <taxon>Malassezia</taxon>
    </lineage>
</organism>
<proteinExistence type="predicted"/>
<dbReference type="Pfam" id="PF13242">
    <property type="entry name" value="Hydrolase_like"/>
    <property type="match status" value="1"/>
</dbReference>
<dbReference type="Proteomes" id="UP001219933">
    <property type="component" value="Chromosome 1"/>
</dbReference>
<evidence type="ECO:0000313" key="2">
    <source>
        <dbReference type="Proteomes" id="UP001219933"/>
    </source>
</evidence>
<evidence type="ECO:0000313" key="1">
    <source>
        <dbReference type="EMBL" id="WFD34104.1"/>
    </source>
</evidence>
<protein>
    <submittedName>
        <fullName evidence="1">Uncharacterized protein</fullName>
    </submittedName>
</protein>
<dbReference type="Pfam" id="PF13344">
    <property type="entry name" value="Hydrolase_6"/>
    <property type="match status" value="1"/>
</dbReference>
<dbReference type="AlphaFoldDB" id="A0AAF0ES86"/>
<dbReference type="PANTHER" id="PTHR14269">
    <property type="entry name" value="CDP-DIACYLGLYCEROL--GLYCEROL-3-PHOSPHATE 3-PHOSPHATIDYLTRANSFERASE-RELATED"/>
    <property type="match status" value="1"/>
</dbReference>